<keyword evidence="4" id="KW-1185">Reference proteome</keyword>
<organism evidence="3 4">
    <name type="scientific">Halteria grandinella</name>
    <dbReference type="NCBI Taxonomy" id="5974"/>
    <lineage>
        <taxon>Eukaryota</taxon>
        <taxon>Sar</taxon>
        <taxon>Alveolata</taxon>
        <taxon>Ciliophora</taxon>
        <taxon>Intramacronucleata</taxon>
        <taxon>Spirotrichea</taxon>
        <taxon>Stichotrichia</taxon>
        <taxon>Sporadotrichida</taxon>
        <taxon>Halteriidae</taxon>
        <taxon>Halteria</taxon>
    </lineage>
</organism>
<feature type="transmembrane region" description="Helical" evidence="2">
    <location>
        <begin position="34"/>
        <end position="54"/>
    </location>
</feature>
<proteinExistence type="predicted"/>
<comment type="caution">
    <text evidence="3">The sequence shown here is derived from an EMBL/GenBank/DDBJ whole genome shotgun (WGS) entry which is preliminary data.</text>
</comment>
<accession>A0A8J8P2V3</accession>
<reference evidence="3" key="1">
    <citation type="submission" date="2019-06" db="EMBL/GenBank/DDBJ databases">
        <authorList>
            <person name="Zheng W."/>
        </authorList>
    </citation>
    <scope>NUCLEOTIDE SEQUENCE</scope>
    <source>
        <strain evidence="3">QDHG01</strain>
    </source>
</reference>
<dbReference type="AlphaFoldDB" id="A0A8J8P2V3"/>
<dbReference type="EMBL" id="RRYP01000671">
    <property type="protein sequence ID" value="TNV87022.1"/>
    <property type="molecule type" value="Genomic_DNA"/>
</dbReference>
<evidence type="ECO:0000313" key="4">
    <source>
        <dbReference type="Proteomes" id="UP000785679"/>
    </source>
</evidence>
<keyword evidence="2" id="KW-1133">Transmembrane helix</keyword>
<gene>
    <name evidence="3" type="ORF">FGO68_gene8904</name>
</gene>
<feature type="region of interest" description="Disordered" evidence="1">
    <location>
        <begin position="67"/>
        <end position="86"/>
    </location>
</feature>
<name>A0A8J8P2V3_HALGN</name>
<evidence type="ECO:0000256" key="1">
    <source>
        <dbReference type="SAM" id="MobiDB-lite"/>
    </source>
</evidence>
<evidence type="ECO:0000313" key="3">
    <source>
        <dbReference type="EMBL" id="TNV87022.1"/>
    </source>
</evidence>
<evidence type="ECO:0000256" key="2">
    <source>
        <dbReference type="SAM" id="Phobius"/>
    </source>
</evidence>
<keyword evidence="2" id="KW-0472">Membrane</keyword>
<dbReference type="Proteomes" id="UP000785679">
    <property type="component" value="Unassembled WGS sequence"/>
</dbReference>
<protein>
    <submittedName>
        <fullName evidence="3">Uncharacterized protein</fullName>
    </submittedName>
</protein>
<sequence length="86" mass="9410">MTELLPKSLLGTSGGGGMGPGEDLYVSHSLMWEIIIRMVLIPMVLFFLAHRYLLSGRLIEIREGQSWGPLSKDNNRRDGGGPDAAL</sequence>
<keyword evidence="2" id="KW-0812">Transmembrane</keyword>